<name>A0A2Z7D5C8_9LAMI</name>
<organism evidence="1 2">
    <name type="scientific">Dorcoceras hygrometricum</name>
    <dbReference type="NCBI Taxonomy" id="472368"/>
    <lineage>
        <taxon>Eukaryota</taxon>
        <taxon>Viridiplantae</taxon>
        <taxon>Streptophyta</taxon>
        <taxon>Embryophyta</taxon>
        <taxon>Tracheophyta</taxon>
        <taxon>Spermatophyta</taxon>
        <taxon>Magnoliopsida</taxon>
        <taxon>eudicotyledons</taxon>
        <taxon>Gunneridae</taxon>
        <taxon>Pentapetalae</taxon>
        <taxon>asterids</taxon>
        <taxon>lamiids</taxon>
        <taxon>Lamiales</taxon>
        <taxon>Gesneriaceae</taxon>
        <taxon>Didymocarpoideae</taxon>
        <taxon>Trichosporeae</taxon>
        <taxon>Loxocarpinae</taxon>
        <taxon>Dorcoceras</taxon>
    </lineage>
</organism>
<protein>
    <submittedName>
        <fullName evidence="1">Uncharacterized protein</fullName>
    </submittedName>
</protein>
<proteinExistence type="predicted"/>
<evidence type="ECO:0000313" key="1">
    <source>
        <dbReference type="EMBL" id="KZV52326.1"/>
    </source>
</evidence>
<dbReference type="EMBL" id="KQ991104">
    <property type="protein sequence ID" value="KZV52326.1"/>
    <property type="molecule type" value="Genomic_DNA"/>
</dbReference>
<reference evidence="1 2" key="1">
    <citation type="journal article" date="2015" name="Proc. Natl. Acad. Sci. U.S.A.">
        <title>The resurrection genome of Boea hygrometrica: A blueprint for survival of dehydration.</title>
        <authorList>
            <person name="Xiao L."/>
            <person name="Yang G."/>
            <person name="Zhang L."/>
            <person name="Yang X."/>
            <person name="Zhao S."/>
            <person name="Ji Z."/>
            <person name="Zhou Q."/>
            <person name="Hu M."/>
            <person name="Wang Y."/>
            <person name="Chen M."/>
            <person name="Xu Y."/>
            <person name="Jin H."/>
            <person name="Xiao X."/>
            <person name="Hu G."/>
            <person name="Bao F."/>
            <person name="Hu Y."/>
            <person name="Wan P."/>
            <person name="Li L."/>
            <person name="Deng X."/>
            <person name="Kuang T."/>
            <person name="Xiang C."/>
            <person name="Zhu J.K."/>
            <person name="Oliver M.J."/>
            <person name="He Y."/>
        </authorList>
    </citation>
    <scope>NUCLEOTIDE SEQUENCE [LARGE SCALE GENOMIC DNA]</scope>
    <source>
        <strain evidence="2">cv. XS01</strain>
    </source>
</reference>
<keyword evidence="2" id="KW-1185">Reference proteome</keyword>
<evidence type="ECO:0000313" key="2">
    <source>
        <dbReference type="Proteomes" id="UP000250235"/>
    </source>
</evidence>
<sequence>MPANQLAVISIEPLYPHSVSTGEIIDTTHLSAGHNVALSQVLNRSMAQYVCMNVKKFGSTNLPRNLRHPSEATEKSSDRPFCALIFNSWIYGYLIDILIYLKSELPIFSDYAAGSRLLSFGAND</sequence>
<accession>A0A2Z7D5C8</accession>
<dbReference type="AlphaFoldDB" id="A0A2Z7D5C8"/>
<gene>
    <name evidence="1" type="ORF">F511_13961</name>
</gene>
<dbReference type="Proteomes" id="UP000250235">
    <property type="component" value="Unassembled WGS sequence"/>
</dbReference>